<evidence type="ECO:0000259" key="2">
    <source>
        <dbReference type="Pfam" id="PF08327"/>
    </source>
</evidence>
<dbReference type="Proteomes" id="UP000008229">
    <property type="component" value="Chromosome"/>
</dbReference>
<dbReference type="eggNOG" id="COG3832">
    <property type="taxonomic scope" value="Bacteria"/>
</dbReference>
<dbReference type="KEGG" id="cwo:Cwoe_2477"/>
<comment type="similarity">
    <text evidence="1">Belongs to the AHA1 family.</text>
</comment>
<dbReference type="HOGENOM" id="CLU_108923_6_3_11"/>
<reference evidence="3 4" key="1">
    <citation type="journal article" date="2010" name="Stand. Genomic Sci.">
        <title>Complete genome sequence of Conexibacter woesei type strain (ID131577).</title>
        <authorList>
            <person name="Pukall R."/>
            <person name="Lapidus A."/>
            <person name="Glavina Del Rio T."/>
            <person name="Copeland A."/>
            <person name="Tice H."/>
            <person name="Cheng J.-F."/>
            <person name="Lucas S."/>
            <person name="Chen F."/>
            <person name="Nolan M."/>
            <person name="Bruce D."/>
            <person name="Goodwin L."/>
            <person name="Pitluck S."/>
            <person name="Mavromatis K."/>
            <person name="Ivanova N."/>
            <person name="Ovchinnikova G."/>
            <person name="Pati A."/>
            <person name="Chen A."/>
            <person name="Palaniappan K."/>
            <person name="Land M."/>
            <person name="Hauser L."/>
            <person name="Chang Y.-J."/>
            <person name="Jeffries C.D."/>
            <person name="Chain P."/>
            <person name="Meincke L."/>
            <person name="Sims D."/>
            <person name="Brettin T."/>
            <person name="Detter J.C."/>
            <person name="Rohde M."/>
            <person name="Goeker M."/>
            <person name="Bristow J."/>
            <person name="Eisen J.A."/>
            <person name="Markowitz V."/>
            <person name="Kyrpides N.C."/>
            <person name="Klenk H.-P."/>
            <person name="Hugenholtz P."/>
        </authorList>
    </citation>
    <scope>NUCLEOTIDE SEQUENCE [LARGE SCALE GENOMIC DNA]</scope>
    <source>
        <strain evidence="4">DSM 14684 / CIP 108061 / JCM 11494 / NBRC 100937 / ID131577</strain>
    </source>
</reference>
<reference evidence="4" key="2">
    <citation type="submission" date="2010-01" db="EMBL/GenBank/DDBJ databases">
        <title>The complete genome of Conexibacter woesei DSM 14684.</title>
        <authorList>
            <consortium name="US DOE Joint Genome Institute (JGI-PGF)"/>
            <person name="Lucas S."/>
            <person name="Copeland A."/>
            <person name="Lapidus A."/>
            <person name="Glavina del Rio T."/>
            <person name="Dalin E."/>
            <person name="Tice H."/>
            <person name="Bruce D."/>
            <person name="Goodwin L."/>
            <person name="Pitluck S."/>
            <person name="Kyrpides N."/>
            <person name="Mavromatis K."/>
            <person name="Ivanova N."/>
            <person name="Mikhailova N."/>
            <person name="Chertkov O."/>
            <person name="Brettin T."/>
            <person name="Detter J.C."/>
            <person name="Han C."/>
            <person name="Larimer F."/>
            <person name="Land M."/>
            <person name="Hauser L."/>
            <person name="Markowitz V."/>
            <person name="Cheng J.-F."/>
            <person name="Hugenholtz P."/>
            <person name="Woyke T."/>
            <person name="Wu D."/>
            <person name="Pukall R."/>
            <person name="Steenblock K."/>
            <person name="Schneider S."/>
            <person name="Klenk H.-P."/>
            <person name="Eisen J.A."/>
        </authorList>
    </citation>
    <scope>NUCLEOTIDE SEQUENCE [LARGE SCALE GENOMIC DNA]</scope>
    <source>
        <strain evidence="4">DSM 14684 / CIP 108061 / JCM 11494 / NBRC 100937 / ID131577</strain>
    </source>
</reference>
<dbReference type="STRING" id="469383.Cwoe_2477"/>
<dbReference type="Gene3D" id="3.30.530.20">
    <property type="match status" value="1"/>
</dbReference>
<dbReference type="SUPFAM" id="SSF55961">
    <property type="entry name" value="Bet v1-like"/>
    <property type="match status" value="1"/>
</dbReference>
<evidence type="ECO:0000313" key="3">
    <source>
        <dbReference type="EMBL" id="ADB50899.1"/>
    </source>
</evidence>
<evidence type="ECO:0000313" key="4">
    <source>
        <dbReference type="Proteomes" id="UP000008229"/>
    </source>
</evidence>
<feature type="domain" description="Activator of Hsp90 ATPase homologue 1/2-like C-terminal" evidence="2">
    <location>
        <begin position="16"/>
        <end position="142"/>
    </location>
</feature>
<dbReference type="RefSeq" id="WP_012933950.1">
    <property type="nucleotide sequence ID" value="NC_013739.1"/>
</dbReference>
<protein>
    <submittedName>
        <fullName evidence="3">Activator of Hsp90 ATPase 1 family protein</fullName>
    </submittedName>
</protein>
<proteinExistence type="inferred from homology"/>
<dbReference type="Pfam" id="PF08327">
    <property type="entry name" value="AHSA1"/>
    <property type="match status" value="1"/>
</dbReference>
<dbReference type="EMBL" id="CP001854">
    <property type="protein sequence ID" value="ADB50899.1"/>
    <property type="molecule type" value="Genomic_DNA"/>
</dbReference>
<gene>
    <name evidence="3" type="ordered locus">Cwoe_2477</name>
</gene>
<dbReference type="InterPro" id="IPR023393">
    <property type="entry name" value="START-like_dom_sf"/>
</dbReference>
<sequence length="145" mass="16414">MSAERAWEIAITRIYDAPRELVWRAWTEPEQIARWWGKRGWSTPLSSVTLDVRPGGVFRLLSISEHDGSHMQLDAVYREVVAPERLVFGGADGRVGTVTFTDLGDGRTEMEFHTTIHTTEQIRRAAEGGLSSAFDRLAETLEEQR</sequence>
<dbReference type="OrthoDB" id="5185819at2"/>
<dbReference type="InterPro" id="IPR013538">
    <property type="entry name" value="ASHA1/2-like_C"/>
</dbReference>
<keyword evidence="4" id="KW-1185">Reference proteome</keyword>
<evidence type="ECO:0000256" key="1">
    <source>
        <dbReference type="ARBA" id="ARBA00006817"/>
    </source>
</evidence>
<accession>D3F7N7</accession>
<organism evidence="3 4">
    <name type="scientific">Conexibacter woesei (strain DSM 14684 / CCUG 47730 / CIP 108061 / JCM 11494 / NBRC 100937 / ID131577)</name>
    <dbReference type="NCBI Taxonomy" id="469383"/>
    <lineage>
        <taxon>Bacteria</taxon>
        <taxon>Bacillati</taxon>
        <taxon>Actinomycetota</taxon>
        <taxon>Thermoleophilia</taxon>
        <taxon>Solirubrobacterales</taxon>
        <taxon>Conexibacteraceae</taxon>
        <taxon>Conexibacter</taxon>
    </lineage>
</organism>
<name>D3F7N7_CONWI</name>
<dbReference type="AlphaFoldDB" id="D3F7N7"/>